<name>A0A1E3VP13_9HYPH</name>
<protein>
    <submittedName>
        <fullName evidence="1">RNA signal recognition particle</fullName>
    </submittedName>
</protein>
<dbReference type="Pfam" id="PF07237">
    <property type="entry name" value="DUF1428"/>
    <property type="match status" value="1"/>
</dbReference>
<organism evidence="1 2">
    <name type="scientific">Methyloceanibacter stevinii</name>
    <dbReference type="NCBI Taxonomy" id="1774970"/>
    <lineage>
        <taxon>Bacteria</taxon>
        <taxon>Pseudomonadati</taxon>
        <taxon>Pseudomonadota</taxon>
        <taxon>Alphaproteobacteria</taxon>
        <taxon>Hyphomicrobiales</taxon>
        <taxon>Hyphomicrobiaceae</taxon>
        <taxon>Methyloceanibacter</taxon>
    </lineage>
</organism>
<accession>A0A1E3VP13</accession>
<reference evidence="1 2" key="1">
    <citation type="journal article" date="2016" name="Environ. Microbiol.">
        <title>New Methyloceanibacter diversity from North Sea sediments includes methanotroph containing solely the soluble methane monooxygenase.</title>
        <authorList>
            <person name="Vekeman B."/>
            <person name="Kerckhof F.M."/>
            <person name="Cremers G."/>
            <person name="de Vos P."/>
            <person name="Vandamme P."/>
            <person name="Boon N."/>
            <person name="Op den Camp H.J."/>
            <person name="Heylen K."/>
        </authorList>
    </citation>
    <scope>NUCLEOTIDE SEQUENCE [LARGE SCALE GENOMIC DNA]</scope>
    <source>
        <strain evidence="1 2">R-67176</strain>
    </source>
</reference>
<dbReference type="RefSeq" id="WP_069444564.1">
    <property type="nucleotide sequence ID" value="NZ_LPWE01000011.1"/>
</dbReference>
<comment type="caution">
    <text evidence="1">The sequence shown here is derived from an EMBL/GenBank/DDBJ whole genome shotgun (WGS) entry which is preliminary data.</text>
</comment>
<dbReference type="AlphaFoldDB" id="A0A1E3VP13"/>
<dbReference type="STRING" id="1774970.AUC70_06185"/>
<gene>
    <name evidence="1" type="ORF">AUC70_06185</name>
</gene>
<dbReference type="PIRSF" id="PIRSF007028">
    <property type="entry name" value="UCP007028"/>
    <property type="match status" value="1"/>
</dbReference>
<keyword evidence="2" id="KW-1185">Reference proteome</keyword>
<dbReference type="InterPro" id="IPR009874">
    <property type="entry name" value="DUF1428"/>
</dbReference>
<sequence>MSYIVAFVAAVPSTDKATYGAHVAEAAEMFKKHGAVRCVECWGVEVPPGKLTSFPLAVKCEPDETVVFGFVEWETRTAHDEGMPKVMSEMNERMKAGTLAEPPFDGKRMIFGGFDVLVDQ</sequence>
<evidence type="ECO:0000313" key="1">
    <source>
        <dbReference type="EMBL" id="ODR95273.1"/>
    </source>
</evidence>
<proteinExistence type="predicted"/>
<dbReference type="EMBL" id="LPWE01000011">
    <property type="protein sequence ID" value="ODR95273.1"/>
    <property type="molecule type" value="Genomic_DNA"/>
</dbReference>
<dbReference type="Gene3D" id="3.30.70.100">
    <property type="match status" value="1"/>
</dbReference>
<dbReference type="InterPro" id="IPR011008">
    <property type="entry name" value="Dimeric_a/b-barrel"/>
</dbReference>
<dbReference type="SUPFAM" id="SSF54909">
    <property type="entry name" value="Dimeric alpha+beta barrel"/>
    <property type="match status" value="1"/>
</dbReference>
<evidence type="ECO:0000313" key="2">
    <source>
        <dbReference type="Proteomes" id="UP000094172"/>
    </source>
</evidence>
<dbReference type="Proteomes" id="UP000094172">
    <property type="component" value="Unassembled WGS sequence"/>
</dbReference>